<evidence type="ECO:0000313" key="3">
    <source>
        <dbReference type="EMBL" id="OPH57252.1"/>
    </source>
</evidence>
<name>A0A1V4HL57_9BACL</name>
<reference evidence="4" key="1">
    <citation type="submission" date="2016-07" db="EMBL/GenBank/DDBJ databases">
        <authorList>
            <person name="Florea S."/>
            <person name="Webb J.S."/>
            <person name="Jaromczyk J."/>
            <person name="Schardl C.L."/>
        </authorList>
    </citation>
    <scope>NUCLEOTIDE SEQUENCE [LARGE SCALE GENOMIC DNA]</scope>
    <source>
        <strain evidence="4">CY1</strain>
    </source>
</reference>
<accession>A0A1V4HL57</accession>
<dbReference type="InterPro" id="IPR025341">
    <property type="entry name" value="DUF4247"/>
</dbReference>
<proteinExistence type="predicted"/>
<dbReference type="Pfam" id="PF14042">
    <property type="entry name" value="DUF4247"/>
    <property type="match status" value="1"/>
</dbReference>
<feature type="signal peptide" evidence="2">
    <location>
        <begin position="1"/>
        <end position="24"/>
    </location>
</feature>
<dbReference type="OrthoDB" id="2967172at2"/>
<evidence type="ECO:0008006" key="5">
    <source>
        <dbReference type="Google" id="ProtNLM"/>
    </source>
</evidence>
<dbReference type="RefSeq" id="WP_079413793.1">
    <property type="nucleotide sequence ID" value="NZ_MBTG01000013.1"/>
</dbReference>
<dbReference type="AlphaFoldDB" id="A0A1V4HL57"/>
<keyword evidence="4" id="KW-1185">Reference proteome</keyword>
<keyword evidence="2" id="KW-0732">Signal</keyword>
<protein>
    <recommendedName>
        <fullName evidence="5">DUF4247 domain-containing protein</fullName>
    </recommendedName>
</protein>
<organism evidence="3 4">
    <name type="scientific">Paenibacillus ferrarius</name>
    <dbReference type="NCBI Taxonomy" id="1469647"/>
    <lineage>
        <taxon>Bacteria</taxon>
        <taxon>Bacillati</taxon>
        <taxon>Bacillota</taxon>
        <taxon>Bacilli</taxon>
        <taxon>Bacillales</taxon>
        <taxon>Paenibacillaceae</taxon>
        <taxon>Paenibacillus</taxon>
    </lineage>
</organism>
<dbReference type="PROSITE" id="PS51257">
    <property type="entry name" value="PROKAR_LIPOPROTEIN"/>
    <property type="match status" value="1"/>
</dbReference>
<evidence type="ECO:0000256" key="1">
    <source>
        <dbReference type="SAM" id="MobiDB-lite"/>
    </source>
</evidence>
<comment type="caution">
    <text evidence="3">The sequence shown here is derived from an EMBL/GenBank/DDBJ whole genome shotgun (WGS) entry which is preliminary data.</text>
</comment>
<sequence>MKRWTSWLSFLLIIALLTACGADAGRYVKDQYPLVSVDGKGSDLSRVYSVEGKSVPAVATEIAAKESPKEKSKESEDQMFLVYNDKVINIQKDPKDSSNTLVQIDSIQYAKTHYDSSFLQGYLTATLLQSLFGGSWFNNRGSYDYRGYTRTPTYNAGSGKTTAPTTDTSKDKKPTTSDRTGTFKTGTGSSAGSPNTGSSSTTRKNDGSTTNKVTTPSSSKTTKPSTSTRSGSFKRR</sequence>
<feature type="chain" id="PRO_5039157994" description="DUF4247 domain-containing protein" evidence="2">
    <location>
        <begin position="25"/>
        <end position="236"/>
    </location>
</feature>
<evidence type="ECO:0000313" key="4">
    <source>
        <dbReference type="Proteomes" id="UP000190626"/>
    </source>
</evidence>
<dbReference type="Proteomes" id="UP000190626">
    <property type="component" value="Unassembled WGS sequence"/>
</dbReference>
<gene>
    <name evidence="3" type="ORF">BC351_25635</name>
</gene>
<dbReference type="STRING" id="1469647.BC351_25635"/>
<dbReference type="EMBL" id="MBTG01000013">
    <property type="protein sequence ID" value="OPH57252.1"/>
    <property type="molecule type" value="Genomic_DNA"/>
</dbReference>
<evidence type="ECO:0000256" key="2">
    <source>
        <dbReference type="SAM" id="SignalP"/>
    </source>
</evidence>
<feature type="region of interest" description="Disordered" evidence="1">
    <location>
        <begin position="151"/>
        <end position="236"/>
    </location>
</feature>
<feature type="compositionally biased region" description="Low complexity" evidence="1">
    <location>
        <begin position="177"/>
        <end position="236"/>
    </location>
</feature>